<keyword evidence="6 7" id="KW-0472">Membrane</keyword>
<dbReference type="InterPro" id="IPR010227">
    <property type="entry name" value="NADH_Q_OxRdtase_chainM/4"/>
</dbReference>
<feature type="transmembrane region" description="Helical" evidence="7">
    <location>
        <begin position="203"/>
        <end position="229"/>
    </location>
</feature>
<feature type="transmembrane region" description="Helical" evidence="7">
    <location>
        <begin position="299"/>
        <end position="319"/>
    </location>
</feature>
<feature type="transmembrane region" description="Helical" evidence="7">
    <location>
        <begin position="266"/>
        <end position="287"/>
    </location>
</feature>
<dbReference type="PANTHER" id="PTHR43507:SF1">
    <property type="entry name" value="NADH-UBIQUINONE OXIDOREDUCTASE CHAIN 4"/>
    <property type="match status" value="1"/>
</dbReference>
<comment type="similarity">
    <text evidence="3 7">Belongs to the complex I subunit 4 family.</text>
</comment>
<feature type="transmembrane region" description="Helical" evidence="7">
    <location>
        <begin position="164"/>
        <end position="183"/>
    </location>
</feature>
<proteinExistence type="inferred from homology"/>
<dbReference type="NCBIfam" id="TIGR01972">
    <property type="entry name" value="NDH_I_M"/>
    <property type="match status" value="1"/>
</dbReference>
<keyword evidence="4 7" id="KW-0812">Transmembrane</keyword>
<feature type="transmembrane region" description="Helical" evidence="7">
    <location>
        <begin position="403"/>
        <end position="425"/>
    </location>
</feature>
<feature type="transmembrane region" description="Helical" evidence="7">
    <location>
        <begin position="325"/>
        <end position="348"/>
    </location>
</feature>
<evidence type="ECO:0000256" key="1">
    <source>
        <dbReference type="ARBA" id="ARBA00003257"/>
    </source>
</evidence>
<evidence type="ECO:0000256" key="7">
    <source>
        <dbReference type="RuleBase" id="RU003297"/>
    </source>
</evidence>
<feature type="transmembrane region" description="Helical" evidence="7">
    <location>
        <begin position="241"/>
        <end position="260"/>
    </location>
</feature>
<dbReference type="EC" id="7.1.1.2" evidence="7"/>
<comment type="catalytic activity">
    <reaction evidence="7">
        <text>a ubiquinone + NADH + 5 H(+)(in) = a ubiquinol + NAD(+) + 4 H(+)(out)</text>
        <dbReference type="Rhea" id="RHEA:29091"/>
        <dbReference type="Rhea" id="RHEA-COMP:9565"/>
        <dbReference type="Rhea" id="RHEA-COMP:9566"/>
        <dbReference type="ChEBI" id="CHEBI:15378"/>
        <dbReference type="ChEBI" id="CHEBI:16389"/>
        <dbReference type="ChEBI" id="CHEBI:17976"/>
        <dbReference type="ChEBI" id="CHEBI:57540"/>
        <dbReference type="ChEBI" id="CHEBI:57945"/>
        <dbReference type="EC" id="7.1.1.2"/>
    </reaction>
</comment>
<dbReference type="AlphaFoldDB" id="A0A8F6HA39"/>
<evidence type="ECO:0000256" key="4">
    <source>
        <dbReference type="ARBA" id="ARBA00022692"/>
    </source>
</evidence>
<evidence type="ECO:0000256" key="3">
    <source>
        <dbReference type="ARBA" id="ARBA00009025"/>
    </source>
</evidence>
<dbReference type="GO" id="GO:0048039">
    <property type="term" value="F:ubiquinone binding"/>
    <property type="evidence" value="ECO:0007669"/>
    <property type="project" value="TreeGrafter"/>
</dbReference>
<feature type="transmembrane region" description="Helical" evidence="7">
    <location>
        <begin position="73"/>
        <end position="98"/>
    </location>
</feature>
<dbReference type="GO" id="GO:0003954">
    <property type="term" value="F:NADH dehydrogenase activity"/>
    <property type="evidence" value="ECO:0007669"/>
    <property type="project" value="TreeGrafter"/>
</dbReference>
<feature type="transmembrane region" description="Helical" evidence="7">
    <location>
        <begin position="450"/>
        <end position="470"/>
    </location>
</feature>
<keyword evidence="7" id="KW-0813">Transport</keyword>
<accession>A0A8F6HA39</accession>
<dbReference type="EMBL" id="MW924652">
    <property type="protein sequence ID" value="QXQ00338.1"/>
    <property type="molecule type" value="Genomic_DNA"/>
</dbReference>
<dbReference type="PRINTS" id="PR01437">
    <property type="entry name" value="NUOXDRDTASE4"/>
</dbReference>
<evidence type="ECO:0000256" key="5">
    <source>
        <dbReference type="ARBA" id="ARBA00022989"/>
    </source>
</evidence>
<keyword evidence="7" id="KW-0249">Electron transport</keyword>
<feature type="transmembrane region" description="Helical" evidence="7">
    <location>
        <begin position="110"/>
        <end position="128"/>
    </location>
</feature>
<keyword evidence="7" id="KW-0520">NAD</keyword>
<comment type="function">
    <text evidence="7">Core subunit of the mitochondrial membrane respiratory chain NADH dehydrogenase (Complex I) which catalyzes electron transfer from NADH through the respiratory chain, using ubiquinone as an electron acceptor. Essential for the catalytic activity and assembly of complex I.</text>
</comment>
<feature type="transmembrane region" description="Helical" evidence="7">
    <location>
        <begin position="31"/>
        <end position="53"/>
    </location>
</feature>
<sequence length="552" mass="61264">MLPLLLLLIPLVGIFIISTRTIYIGSNSNEVNYIALITLVVNLLVSLVMWILFDFCSNQFQFVQECYEFNEYSVYLGVDGLSIYFVLLTTIIMPIALLSNLSSIIENKKSFVIIILLLETLLLAVFLVLDIFLFYIFFESILPPLFLLMGLFGSTNKTRASFYLFLYTLFGSLFLLLSVLTLYSETGSTDYAVLFKVCLSPEIQVFLFVGIFIAIAVKTPLYFVNIWLLKAHVESPLSGSIILAAVVLKLSVYAIFRLLLPILPDASLEFAPIVYTLSAITVIYASLSTLRTIDIKELIAYSSVSHAGIYLMGAFSNTVNGIEGAIVLGLGHGFVSSGLFICVGGVLYDRTHTRLITYYRGLAQAMPLFSLLFFILCLANSGVPLTLNFIGEFLSLYGTFERLPILGALACSSIFFSAAFTIFLYNRIAFGGSLSAYLSTNIPDLNKREFVILLVLVILTVLLGIYPKPILDGLHYSVSTLIYSANEVDFQPLSTMAAFCMGITLKIKVPSKDLDPEFITGFTDGKLVSKFKFRRITVILKKLDTVIISVFQ</sequence>
<feature type="domain" description="NADH:quinone oxidoreductase/Mrp antiporter transmembrane" evidence="8">
    <location>
        <begin position="130"/>
        <end position="414"/>
    </location>
</feature>
<protein>
    <recommendedName>
        <fullName evidence="7">NADH-ubiquinone oxidoreductase chain 4</fullName>
        <ecNumber evidence="7">7.1.1.2</ecNumber>
    </recommendedName>
</protein>
<feature type="transmembrane region" description="Helical" evidence="7">
    <location>
        <begin position="134"/>
        <end position="152"/>
    </location>
</feature>
<reference evidence="9" key="1">
    <citation type="submission" date="2021-03" db="EMBL/GenBank/DDBJ databases">
        <authorList>
            <person name="Song W.W."/>
            <person name="Shi C.C."/>
            <person name="Liu X.X."/>
        </authorList>
    </citation>
    <scope>NUCLEOTIDE SEQUENCE</scope>
</reference>
<keyword evidence="7" id="KW-0679">Respiratory chain</keyword>
<dbReference type="Pfam" id="PF00361">
    <property type="entry name" value="Proton_antipo_M"/>
    <property type="match status" value="1"/>
</dbReference>
<dbReference type="PANTHER" id="PTHR43507">
    <property type="entry name" value="NADH-UBIQUINONE OXIDOREDUCTASE CHAIN 4"/>
    <property type="match status" value="1"/>
</dbReference>
<evidence type="ECO:0000259" key="8">
    <source>
        <dbReference type="Pfam" id="PF00361"/>
    </source>
</evidence>
<organism evidence="9">
    <name type="scientific">Tuber brumale</name>
    <name type="common">winter truffle</name>
    <dbReference type="NCBI Taxonomy" id="60458"/>
    <lineage>
        <taxon>Eukaryota</taxon>
        <taxon>Fungi</taxon>
        <taxon>Dikarya</taxon>
        <taxon>Ascomycota</taxon>
        <taxon>Pezizomycotina</taxon>
        <taxon>Pezizomycetes</taxon>
        <taxon>Pezizales</taxon>
        <taxon>Tuberaceae</taxon>
        <taxon>Tuber</taxon>
    </lineage>
</organism>
<dbReference type="GO" id="GO:0015990">
    <property type="term" value="P:electron transport coupled proton transport"/>
    <property type="evidence" value="ECO:0007669"/>
    <property type="project" value="TreeGrafter"/>
</dbReference>
<dbReference type="GO" id="GO:0008137">
    <property type="term" value="F:NADH dehydrogenase (ubiquinone) activity"/>
    <property type="evidence" value="ECO:0007669"/>
    <property type="project" value="UniProtKB-UniRule"/>
</dbReference>
<dbReference type="GO" id="GO:0042773">
    <property type="term" value="P:ATP synthesis coupled electron transport"/>
    <property type="evidence" value="ECO:0007669"/>
    <property type="project" value="InterPro"/>
</dbReference>
<name>A0A8F6HA39_9PEZI</name>
<evidence type="ECO:0000313" key="9">
    <source>
        <dbReference type="EMBL" id="QXQ00338.1"/>
    </source>
</evidence>
<keyword evidence="7" id="KW-0830">Ubiquinone</keyword>
<gene>
    <name evidence="9" type="primary">nad4</name>
</gene>
<evidence type="ECO:0000256" key="6">
    <source>
        <dbReference type="ARBA" id="ARBA00023136"/>
    </source>
</evidence>
<comment type="function">
    <text evidence="1">Core subunit of the mitochondrial membrane respiratory chain NADH dehydrogenase (Complex I) that is believed to belong to the minimal assembly required for catalysis. Complex I functions in the transfer of electrons from NADH to the respiratory chain. The immediate electron acceptor for the enzyme is believed to be ubiquinone.</text>
</comment>
<feature type="transmembrane region" description="Helical" evidence="7">
    <location>
        <begin position="368"/>
        <end position="391"/>
    </location>
</feature>
<comment type="subcellular location">
    <subcellularLocation>
        <location evidence="2">Membrane</location>
        <topology evidence="2">Multi-pass membrane protein</topology>
    </subcellularLocation>
    <subcellularLocation>
        <location evidence="7">Mitochondrion membrane</location>
        <topology evidence="7">Multi-pass membrane protein</topology>
    </subcellularLocation>
</comment>
<feature type="transmembrane region" description="Helical" evidence="7">
    <location>
        <begin position="6"/>
        <end position="24"/>
    </location>
</feature>
<keyword evidence="5 7" id="KW-1133">Transmembrane helix</keyword>
<dbReference type="GO" id="GO:0031966">
    <property type="term" value="C:mitochondrial membrane"/>
    <property type="evidence" value="ECO:0007669"/>
    <property type="project" value="UniProtKB-SubCell"/>
</dbReference>
<geneLocation type="mitochondrion" evidence="9"/>
<evidence type="ECO:0000256" key="2">
    <source>
        <dbReference type="ARBA" id="ARBA00004141"/>
    </source>
</evidence>
<dbReference type="InterPro" id="IPR001750">
    <property type="entry name" value="ND/Mrp_TM"/>
</dbReference>
<keyword evidence="7 9" id="KW-0496">Mitochondrion</keyword>
<dbReference type="InterPro" id="IPR003918">
    <property type="entry name" value="NADH_UbQ_OxRdtase"/>
</dbReference>